<keyword evidence="2" id="KW-1185">Reference proteome</keyword>
<evidence type="ECO:0000313" key="1">
    <source>
        <dbReference type="EMBL" id="GGJ87331.1"/>
    </source>
</evidence>
<organism evidence="1 2">
    <name type="scientific">Streptomyces camponoticapitis</name>
    <dbReference type="NCBI Taxonomy" id="1616125"/>
    <lineage>
        <taxon>Bacteria</taxon>
        <taxon>Bacillati</taxon>
        <taxon>Actinomycetota</taxon>
        <taxon>Actinomycetes</taxon>
        <taxon>Kitasatosporales</taxon>
        <taxon>Streptomycetaceae</taxon>
        <taxon>Streptomyces</taxon>
    </lineage>
</organism>
<reference evidence="2" key="1">
    <citation type="journal article" date="2019" name="Int. J. Syst. Evol. Microbiol.">
        <title>The Global Catalogue of Microorganisms (GCM) 10K type strain sequencing project: providing services to taxonomists for standard genome sequencing and annotation.</title>
        <authorList>
            <consortium name="The Broad Institute Genomics Platform"/>
            <consortium name="The Broad Institute Genome Sequencing Center for Infectious Disease"/>
            <person name="Wu L."/>
            <person name="Ma J."/>
        </authorList>
    </citation>
    <scope>NUCLEOTIDE SEQUENCE [LARGE SCALE GENOMIC DNA]</scope>
    <source>
        <strain evidence="2">CGMCC 4.7275</strain>
    </source>
</reference>
<dbReference type="RefSeq" id="WP_189106885.1">
    <property type="nucleotide sequence ID" value="NZ_BMMV01000005.1"/>
</dbReference>
<name>A0ABQ2E2N4_9ACTN</name>
<dbReference type="EMBL" id="BMMV01000005">
    <property type="protein sequence ID" value="GGJ87331.1"/>
    <property type="molecule type" value="Genomic_DNA"/>
</dbReference>
<gene>
    <name evidence="1" type="ORF">GCM10011583_18590</name>
</gene>
<sequence>MTTPTPTNPIERLDVPLDTVLAELARIRESLPLDDPDRHALDLDADTRFAQLAANWSTT</sequence>
<accession>A0ABQ2E2N4</accession>
<protein>
    <submittedName>
        <fullName evidence="1">Uncharacterized protein</fullName>
    </submittedName>
</protein>
<dbReference type="Proteomes" id="UP000660265">
    <property type="component" value="Unassembled WGS sequence"/>
</dbReference>
<proteinExistence type="predicted"/>
<comment type="caution">
    <text evidence="1">The sequence shown here is derived from an EMBL/GenBank/DDBJ whole genome shotgun (WGS) entry which is preliminary data.</text>
</comment>
<evidence type="ECO:0000313" key="2">
    <source>
        <dbReference type="Proteomes" id="UP000660265"/>
    </source>
</evidence>